<evidence type="ECO:0000256" key="5">
    <source>
        <dbReference type="ARBA" id="ARBA00022475"/>
    </source>
</evidence>
<feature type="transmembrane region" description="Helical" evidence="10">
    <location>
        <begin position="398"/>
        <end position="419"/>
    </location>
</feature>
<dbReference type="GO" id="GO:0005886">
    <property type="term" value="C:plasma membrane"/>
    <property type="evidence" value="ECO:0007669"/>
    <property type="project" value="UniProtKB-SubCell"/>
</dbReference>
<feature type="transmembrane region" description="Helical" evidence="10">
    <location>
        <begin position="240"/>
        <end position="261"/>
    </location>
</feature>
<evidence type="ECO:0000313" key="12">
    <source>
        <dbReference type="Proteomes" id="UP000184038"/>
    </source>
</evidence>
<evidence type="ECO:0000256" key="1">
    <source>
        <dbReference type="ARBA" id="ARBA00004651"/>
    </source>
</evidence>
<dbReference type="InterPro" id="IPR045070">
    <property type="entry name" value="MATE_MepA-like"/>
</dbReference>
<evidence type="ECO:0000256" key="2">
    <source>
        <dbReference type="ARBA" id="ARBA00008417"/>
    </source>
</evidence>
<comment type="subcellular location">
    <subcellularLocation>
        <location evidence="1">Cell membrane</location>
        <topology evidence="1">Multi-pass membrane protein</topology>
    </subcellularLocation>
</comment>
<dbReference type="RefSeq" id="WP_073284288.1">
    <property type="nucleotide sequence ID" value="NZ_FRCP01000007.1"/>
</dbReference>
<dbReference type="Proteomes" id="UP000184038">
    <property type="component" value="Unassembled WGS sequence"/>
</dbReference>
<proteinExistence type="inferred from homology"/>
<evidence type="ECO:0000256" key="4">
    <source>
        <dbReference type="ARBA" id="ARBA00022448"/>
    </source>
</evidence>
<gene>
    <name evidence="11" type="ORF">SAMN02746066_01116</name>
</gene>
<reference evidence="11 12" key="1">
    <citation type="submission" date="2016-11" db="EMBL/GenBank/DDBJ databases">
        <authorList>
            <person name="Jaros S."/>
            <person name="Januszkiewicz K."/>
            <person name="Wedrychowicz H."/>
        </authorList>
    </citation>
    <scope>NUCLEOTIDE SEQUENCE [LARGE SCALE GENOMIC DNA]</scope>
    <source>
        <strain evidence="11 12">DSM 15930</strain>
    </source>
</reference>
<keyword evidence="5" id="KW-1003">Cell membrane</keyword>
<protein>
    <recommendedName>
        <fullName evidence="3">Multidrug export protein MepA</fullName>
    </recommendedName>
</protein>
<feature type="transmembrane region" description="Helical" evidence="10">
    <location>
        <begin position="326"/>
        <end position="345"/>
    </location>
</feature>
<dbReference type="PIRSF" id="PIRSF006603">
    <property type="entry name" value="DinF"/>
    <property type="match status" value="1"/>
</dbReference>
<feature type="transmembrane region" description="Helical" evidence="10">
    <location>
        <begin position="425"/>
        <end position="446"/>
    </location>
</feature>
<evidence type="ECO:0000256" key="10">
    <source>
        <dbReference type="SAM" id="Phobius"/>
    </source>
</evidence>
<dbReference type="InterPro" id="IPR002528">
    <property type="entry name" value="MATE_fam"/>
</dbReference>
<keyword evidence="9" id="KW-0046">Antibiotic resistance</keyword>
<feature type="transmembrane region" description="Helical" evidence="10">
    <location>
        <begin position="139"/>
        <end position="159"/>
    </location>
</feature>
<dbReference type="InterPro" id="IPR051327">
    <property type="entry name" value="MATE_MepA_subfamily"/>
</dbReference>
<evidence type="ECO:0000256" key="8">
    <source>
        <dbReference type="ARBA" id="ARBA00023136"/>
    </source>
</evidence>
<evidence type="ECO:0000256" key="7">
    <source>
        <dbReference type="ARBA" id="ARBA00022989"/>
    </source>
</evidence>
<feature type="transmembrane region" description="Helical" evidence="10">
    <location>
        <begin position="59"/>
        <end position="84"/>
    </location>
</feature>
<keyword evidence="7 10" id="KW-1133">Transmembrane helix</keyword>
<dbReference type="EMBL" id="FRCP01000007">
    <property type="protein sequence ID" value="SHM19675.1"/>
    <property type="molecule type" value="Genomic_DNA"/>
</dbReference>
<feature type="transmembrane region" description="Helical" evidence="10">
    <location>
        <begin position="96"/>
        <end position="119"/>
    </location>
</feature>
<dbReference type="CDD" id="cd13143">
    <property type="entry name" value="MATE_MepA_like"/>
    <property type="match status" value="1"/>
</dbReference>
<feature type="transmembrane region" description="Helical" evidence="10">
    <location>
        <begin position="365"/>
        <end position="391"/>
    </location>
</feature>
<dbReference type="GO" id="GO:0046677">
    <property type="term" value="P:response to antibiotic"/>
    <property type="evidence" value="ECO:0007669"/>
    <property type="project" value="UniProtKB-KW"/>
</dbReference>
<dbReference type="OrthoDB" id="9811110at2"/>
<keyword evidence="6 10" id="KW-0812">Transmembrane</keyword>
<dbReference type="AlphaFoldDB" id="A0A1M7GU25"/>
<dbReference type="STRING" id="1120996.SAMN02746066_01116"/>
<feature type="transmembrane region" description="Helical" evidence="10">
    <location>
        <begin position="20"/>
        <end position="39"/>
    </location>
</feature>
<evidence type="ECO:0000313" key="11">
    <source>
        <dbReference type="EMBL" id="SHM19675.1"/>
    </source>
</evidence>
<dbReference type="PANTHER" id="PTHR43823">
    <property type="entry name" value="SPORULATION PROTEIN YKVU"/>
    <property type="match status" value="1"/>
</dbReference>
<dbReference type="PANTHER" id="PTHR43823:SF3">
    <property type="entry name" value="MULTIDRUG EXPORT PROTEIN MEPA"/>
    <property type="match status" value="1"/>
</dbReference>
<organism evidence="11 12">
    <name type="scientific">Anaerosporobacter mobilis DSM 15930</name>
    <dbReference type="NCBI Taxonomy" id="1120996"/>
    <lineage>
        <taxon>Bacteria</taxon>
        <taxon>Bacillati</taxon>
        <taxon>Bacillota</taxon>
        <taxon>Clostridia</taxon>
        <taxon>Lachnospirales</taxon>
        <taxon>Lachnospiraceae</taxon>
        <taxon>Anaerosporobacter</taxon>
    </lineage>
</organism>
<feature type="transmembrane region" description="Helical" evidence="10">
    <location>
        <begin position="277"/>
        <end position="300"/>
    </location>
</feature>
<name>A0A1M7GU25_9FIRM</name>
<feature type="transmembrane region" description="Helical" evidence="10">
    <location>
        <begin position="171"/>
        <end position="191"/>
    </location>
</feature>
<evidence type="ECO:0000256" key="9">
    <source>
        <dbReference type="ARBA" id="ARBA00023251"/>
    </source>
</evidence>
<comment type="similarity">
    <text evidence="2">Belongs to the multi antimicrobial extrusion (MATE) (TC 2.A.66.1) family. MepA subfamily.</text>
</comment>
<feature type="transmembrane region" description="Helical" evidence="10">
    <location>
        <begin position="197"/>
        <end position="217"/>
    </location>
</feature>
<accession>A0A1M7GU25</accession>
<keyword evidence="4" id="KW-0813">Transport</keyword>
<dbReference type="GO" id="GO:0042910">
    <property type="term" value="F:xenobiotic transmembrane transporter activity"/>
    <property type="evidence" value="ECO:0007669"/>
    <property type="project" value="InterPro"/>
</dbReference>
<dbReference type="InterPro" id="IPR048279">
    <property type="entry name" value="MdtK-like"/>
</dbReference>
<keyword evidence="8 10" id="KW-0472">Membrane</keyword>
<dbReference type="GO" id="GO:0015297">
    <property type="term" value="F:antiporter activity"/>
    <property type="evidence" value="ECO:0007669"/>
    <property type="project" value="InterPro"/>
</dbReference>
<dbReference type="Pfam" id="PF01554">
    <property type="entry name" value="MatE"/>
    <property type="match status" value="2"/>
</dbReference>
<keyword evidence="12" id="KW-1185">Reference proteome</keyword>
<evidence type="ECO:0000256" key="6">
    <source>
        <dbReference type="ARBA" id="ARBA00022692"/>
    </source>
</evidence>
<evidence type="ECO:0000256" key="3">
    <source>
        <dbReference type="ARBA" id="ARBA00022106"/>
    </source>
</evidence>
<sequence>MDKNVAKNPLGEEPIGKLMVKFAVPSIVAMLVSALYNIIDQLFIGQAVGTIGNAATNIAFPLSTSCVALALLFGIGGASSFNLAMGRNESDKAAHYVGNSIVLLLGSGIILMLVTQIFLTPMLKFFGSPDDVLEYAKTYVRITSFGFPFLILTAGGGHLIRADGNPKMAMICNLSGAIINTILDAVFVFGFDMGMAGAAYATIIGQIFSGFLVINYMRRYKTVELTTHQLKLKWEYSRRIISLGTASFFNQIAMMVVQIVLNKSLKYYGALSEYGEAIPLACVGIISKINMVFFSFIIGIAQGTQPIEGYCYGAGKYKRVKETYRLAAIVGGIIAIIFFLLFQLAPRQIITLFGKGDARYYEFGISYFRVFLLFTCLNFLQPITSTFFTSIGKPYKGIFLSLTRQILFLLPLIIAMPLFMGIDGILYSGPIADVLAAIITIIMVLAEFRNMKKLQVIENKS</sequence>